<evidence type="ECO:0000313" key="2">
    <source>
        <dbReference type="EMBL" id="MFI0911355.1"/>
    </source>
</evidence>
<protein>
    <submittedName>
        <fullName evidence="2">ATP-grasp domain-containing protein</fullName>
    </submittedName>
</protein>
<name>A0ABW7T1J2_9ACTN</name>
<reference evidence="2 3" key="1">
    <citation type="submission" date="2024-10" db="EMBL/GenBank/DDBJ databases">
        <title>The Natural Products Discovery Center: Release of the First 8490 Sequenced Strains for Exploring Actinobacteria Biosynthetic Diversity.</title>
        <authorList>
            <person name="Kalkreuter E."/>
            <person name="Kautsar S.A."/>
            <person name="Yang D."/>
            <person name="Bader C.D."/>
            <person name="Teijaro C.N."/>
            <person name="Fluegel L."/>
            <person name="Davis C.M."/>
            <person name="Simpson J.R."/>
            <person name="Lauterbach L."/>
            <person name="Steele A.D."/>
            <person name="Gui C."/>
            <person name="Meng S."/>
            <person name="Li G."/>
            <person name="Viehrig K."/>
            <person name="Ye F."/>
            <person name="Su P."/>
            <person name="Kiefer A.F."/>
            <person name="Nichols A."/>
            <person name="Cepeda A.J."/>
            <person name="Yan W."/>
            <person name="Fan B."/>
            <person name="Jiang Y."/>
            <person name="Adhikari A."/>
            <person name="Zheng C.-J."/>
            <person name="Schuster L."/>
            <person name="Cowan T.M."/>
            <person name="Smanski M.J."/>
            <person name="Chevrette M.G."/>
            <person name="De Carvalho L.P.S."/>
            <person name="Shen B."/>
        </authorList>
    </citation>
    <scope>NUCLEOTIDE SEQUENCE [LARGE SCALE GENOMIC DNA]</scope>
    <source>
        <strain evidence="2 3">NPDC020979</strain>
    </source>
</reference>
<keyword evidence="3" id="KW-1185">Reference proteome</keyword>
<feature type="domain" description="ATP-grasp" evidence="1">
    <location>
        <begin position="85"/>
        <end position="244"/>
    </location>
</feature>
<dbReference type="EMBL" id="JBIRRB010000004">
    <property type="protein sequence ID" value="MFI0911355.1"/>
    <property type="molecule type" value="Genomic_DNA"/>
</dbReference>
<gene>
    <name evidence="2" type="ORF">ACH4TF_12960</name>
</gene>
<organism evidence="2 3">
    <name type="scientific">Streptomyces abikoensis</name>
    <dbReference type="NCBI Taxonomy" id="97398"/>
    <lineage>
        <taxon>Bacteria</taxon>
        <taxon>Bacillati</taxon>
        <taxon>Actinomycetota</taxon>
        <taxon>Actinomycetes</taxon>
        <taxon>Kitasatosporales</taxon>
        <taxon>Streptomycetaceae</taxon>
        <taxon>Streptomyces</taxon>
    </lineage>
</organism>
<evidence type="ECO:0000259" key="1">
    <source>
        <dbReference type="Pfam" id="PF18299"/>
    </source>
</evidence>
<dbReference type="InterPro" id="IPR041261">
    <property type="entry name" value="R2K_2"/>
</dbReference>
<dbReference type="RefSeq" id="WP_397612857.1">
    <property type="nucleotide sequence ID" value="NZ_JBIRRB010000004.1"/>
</dbReference>
<proteinExistence type="predicted"/>
<comment type="caution">
    <text evidence="2">The sequence shown here is derived from an EMBL/GenBank/DDBJ whole genome shotgun (WGS) entry which is preliminary data.</text>
</comment>
<accession>A0ABW7T1J2</accession>
<dbReference type="Pfam" id="PF18299">
    <property type="entry name" value="R2K_2"/>
    <property type="match status" value="1"/>
</dbReference>
<sequence length="272" mass="29101">MNSTGFLAHAPQYSTTGELLSAAARRRGMDVEVLPTSGGAGALTGRPGGHYFGGPLFAAGVVDDLEVSLLEPPDDWLTSLPFEYVLRNIESSTLGEARHLSRPAFVKPPSDKSFPAAVYADGNRLSGAAHLPPETPVQISDVVGWAREFRLFVLDGEFRTGSQYAVFGRLDSAPLAGHPDEDAVLRFAEDVLAARGHTLPSAVVLDVGLVAAPGGGADGWAIIEANLAWFANCYAADPEYVLDVVLRAAGPRSRMSARDRRFCRYLKESEMD</sequence>
<dbReference type="Proteomes" id="UP001611162">
    <property type="component" value="Unassembled WGS sequence"/>
</dbReference>
<evidence type="ECO:0000313" key="3">
    <source>
        <dbReference type="Proteomes" id="UP001611162"/>
    </source>
</evidence>